<evidence type="ECO:0000313" key="8">
    <source>
        <dbReference type="Proteomes" id="UP000244441"/>
    </source>
</evidence>
<dbReference type="InterPro" id="IPR039425">
    <property type="entry name" value="RNA_pol_sigma-70-like"/>
</dbReference>
<dbReference type="Gene3D" id="1.10.10.10">
    <property type="entry name" value="Winged helix-like DNA-binding domain superfamily/Winged helix DNA-binding domain"/>
    <property type="match status" value="1"/>
</dbReference>
<dbReference type="OrthoDB" id="6689546at2"/>
<dbReference type="InterPro" id="IPR007627">
    <property type="entry name" value="RNA_pol_sigma70_r2"/>
</dbReference>
<protein>
    <submittedName>
        <fullName evidence="7">RNA polymerase subunit sigma-70</fullName>
    </submittedName>
</protein>
<dbReference type="InterPro" id="IPR036388">
    <property type="entry name" value="WH-like_DNA-bd_sf"/>
</dbReference>
<keyword evidence="2" id="KW-0805">Transcription regulation</keyword>
<dbReference type="InterPro" id="IPR013324">
    <property type="entry name" value="RNA_pol_sigma_r3/r4-like"/>
</dbReference>
<dbReference type="GO" id="GO:0003677">
    <property type="term" value="F:DNA binding"/>
    <property type="evidence" value="ECO:0007669"/>
    <property type="project" value="InterPro"/>
</dbReference>
<evidence type="ECO:0000256" key="1">
    <source>
        <dbReference type="ARBA" id="ARBA00010641"/>
    </source>
</evidence>
<comment type="similarity">
    <text evidence="1">Belongs to the sigma-70 factor family. ECF subfamily.</text>
</comment>
<name>A0A2S0VNQ0_9ALTE</name>
<evidence type="ECO:0000259" key="5">
    <source>
        <dbReference type="Pfam" id="PF04542"/>
    </source>
</evidence>
<dbReference type="Pfam" id="PF04542">
    <property type="entry name" value="Sigma70_r2"/>
    <property type="match status" value="1"/>
</dbReference>
<dbReference type="EMBL" id="CP026604">
    <property type="protein sequence ID" value="AWB65845.1"/>
    <property type="molecule type" value="Genomic_DNA"/>
</dbReference>
<reference evidence="7 8" key="1">
    <citation type="submission" date="2018-01" db="EMBL/GenBank/DDBJ databases">
        <title>Genome sequence of a Cantenovulum-like bacteria.</title>
        <authorList>
            <person name="Tan W.R."/>
            <person name="Lau N.-S."/>
            <person name="Go F."/>
            <person name="Amirul A.-A.A."/>
        </authorList>
    </citation>
    <scope>NUCLEOTIDE SEQUENCE [LARGE SCALE GENOMIC DNA]</scope>
    <source>
        <strain evidence="7 8">CCB-QB4</strain>
    </source>
</reference>
<evidence type="ECO:0000256" key="4">
    <source>
        <dbReference type="ARBA" id="ARBA00023163"/>
    </source>
</evidence>
<proteinExistence type="inferred from homology"/>
<dbReference type="CDD" id="cd06171">
    <property type="entry name" value="Sigma70_r4"/>
    <property type="match status" value="1"/>
</dbReference>
<sequence>MSQDPKLNSIFLSSRGLISRLLSRIVPPSEIEDIVQETYVRICQIDNKSDIKSPRSFMVKTAKNIAYDYLKSSAVKTAAQNDENEQVEQLLRSQNDDEMYQVTASREEFSDFCESIRQLPLQCRKVFILKKVYGFSQKEIAEKLEISQSTVEKHIAAGMKRCMQFMLEREHLSPATQTKFAANKQGARHE</sequence>
<dbReference type="KEGG" id="cate:C2869_05045"/>
<dbReference type="PANTHER" id="PTHR43133">
    <property type="entry name" value="RNA POLYMERASE ECF-TYPE SIGMA FACTO"/>
    <property type="match status" value="1"/>
</dbReference>
<dbReference type="Gene3D" id="1.10.1740.10">
    <property type="match status" value="1"/>
</dbReference>
<dbReference type="SUPFAM" id="SSF88659">
    <property type="entry name" value="Sigma3 and sigma4 domains of RNA polymerase sigma factors"/>
    <property type="match status" value="1"/>
</dbReference>
<evidence type="ECO:0000256" key="3">
    <source>
        <dbReference type="ARBA" id="ARBA00023082"/>
    </source>
</evidence>
<dbReference type="GO" id="GO:0016987">
    <property type="term" value="F:sigma factor activity"/>
    <property type="evidence" value="ECO:0007669"/>
    <property type="project" value="UniProtKB-KW"/>
</dbReference>
<gene>
    <name evidence="7" type="ORF">C2869_05045</name>
</gene>
<keyword evidence="3" id="KW-0731">Sigma factor</keyword>
<dbReference type="Pfam" id="PF08281">
    <property type="entry name" value="Sigma70_r4_2"/>
    <property type="match status" value="1"/>
</dbReference>
<dbReference type="GO" id="GO:0006352">
    <property type="term" value="P:DNA-templated transcription initiation"/>
    <property type="evidence" value="ECO:0007669"/>
    <property type="project" value="InterPro"/>
</dbReference>
<keyword evidence="4" id="KW-0804">Transcription</keyword>
<organism evidence="7 8">
    <name type="scientific">Saccharobesus litoralis</name>
    <dbReference type="NCBI Taxonomy" id="2172099"/>
    <lineage>
        <taxon>Bacteria</taxon>
        <taxon>Pseudomonadati</taxon>
        <taxon>Pseudomonadota</taxon>
        <taxon>Gammaproteobacteria</taxon>
        <taxon>Alteromonadales</taxon>
        <taxon>Alteromonadaceae</taxon>
        <taxon>Saccharobesus</taxon>
    </lineage>
</organism>
<dbReference type="InterPro" id="IPR013249">
    <property type="entry name" value="RNA_pol_sigma70_r4_t2"/>
</dbReference>
<keyword evidence="8" id="KW-1185">Reference proteome</keyword>
<feature type="domain" description="RNA polymerase sigma-70 region 2" evidence="5">
    <location>
        <begin position="15"/>
        <end position="72"/>
    </location>
</feature>
<dbReference type="PANTHER" id="PTHR43133:SF63">
    <property type="entry name" value="RNA POLYMERASE SIGMA FACTOR FECI-RELATED"/>
    <property type="match status" value="1"/>
</dbReference>
<dbReference type="InterPro" id="IPR014284">
    <property type="entry name" value="RNA_pol_sigma-70_dom"/>
</dbReference>
<dbReference type="RefSeq" id="WP_108601919.1">
    <property type="nucleotide sequence ID" value="NZ_CP026604.1"/>
</dbReference>
<dbReference type="NCBIfam" id="TIGR02937">
    <property type="entry name" value="sigma70-ECF"/>
    <property type="match status" value="1"/>
</dbReference>
<dbReference type="Proteomes" id="UP000244441">
    <property type="component" value="Chromosome"/>
</dbReference>
<dbReference type="AlphaFoldDB" id="A0A2S0VNQ0"/>
<evidence type="ECO:0000256" key="2">
    <source>
        <dbReference type="ARBA" id="ARBA00023015"/>
    </source>
</evidence>
<evidence type="ECO:0000313" key="7">
    <source>
        <dbReference type="EMBL" id="AWB65845.1"/>
    </source>
</evidence>
<feature type="domain" description="RNA polymerase sigma factor 70 region 4 type 2" evidence="6">
    <location>
        <begin position="116"/>
        <end position="162"/>
    </location>
</feature>
<evidence type="ECO:0000259" key="6">
    <source>
        <dbReference type="Pfam" id="PF08281"/>
    </source>
</evidence>
<dbReference type="SUPFAM" id="SSF88946">
    <property type="entry name" value="Sigma2 domain of RNA polymerase sigma factors"/>
    <property type="match status" value="1"/>
</dbReference>
<accession>A0A2S0VNQ0</accession>
<dbReference type="InterPro" id="IPR013325">
    <property type="entry name" value="RNA_pol_sigma_r2"/>
</dbReference>